<reference evidence="4" key="1">
    <citation type="journal article" date="2019" name="Int. J. Syst. Evol. Microbiol.">
        <title>The Global Catalogue of Microorganisms (GCM) 10K type strain sequencing project: providing services to taxonomists for standard genome sequencing and annotation.</title>
        <authorList>
            <consortium name="The Broad Institute Genomics Platform"/>
            <consortium name="The Broad Institute Genome Sequencing Center for Infectious Disease"/>
            <person name="Wu L."/>
            <person name="Ma J."/>
        </authorList>
    </citation>
    <scope>NUCLEOTIDE SEQUENCE [LARGE SCALE GENOMIC DNA]</scope>
    <source>
        <strain evidence="4">JCM 17688</strain>
    </source>
</reference>
<dbReference type="PANTHER" id="PTHR45138">
    <property type="entry name" value="REGULATORY COMPONENTS OF SENSORY TRANSDUCTION SYSTEM"/>
    <property type="match status" value="1"/>
</dbReference>
<dbReference type="EMBL" id="BAABFR010000005">
    <property type="protein sequence ID" value="GAA4384727.1"/>
    <property type="molecule type" value="Genomic_DNA"/>
</dbReference>
<keyword evidence="4" id="KW-1185">Reference proteome</keyword>
<dbReference type="InterPro" id="IPR043128">
    <property type="entry name" value="Rev_trsase/Diguanyl_cyclase"/>
</dbReference>
<evidence type="ECO:0000256" key="1">
    <source>
        <dbReference type="SAM" id="Phobius"/>
    </source>
</evidence>
<proteinExistence type="predicted"/>
<organism evidence="3 4">
    <name type="scientific">Tsukamurella soli</name>
    <dbReference type="NCBI Taxonomy" id="644556"/>
    <lineage>
        <taxon>Bacteria</taxon>
        <taxon>Bacillati</taxon>
        <taxon>Actinomycetota</taxon>
        <taxon>Actinomycetes</taxon>
        <taxon>Mycobacteriales</taxon>
        <taxon>Tsukamurellaceae</taxon>
        <taxon>Tsukamurella</taxon>
    </lineage>
</organism>
<protein>
    <recommendedName>
        <fullName evidence="2">GGDEF domain-containing protein</fullName>
    </recommendedName>
</protein>
<dbReference type="SUPFAM" id="SSF55073">
    <property type="entry name" value="Nucleotide cyclase"/>
    <property type="match status" value="1"/>
</dbReference>
<dbReference type="InterPro" id="IPR000160">
    <property type="entry name" value="GGDEF_dom"/>
</dbReference>
<feature type="transmembrane region" description="Helical" evidence="1">
    <location>
        <begin position="12"/>
        <end position="31"/>
    </location>
</feature>
<dbReference type="InterPro" id="IPR029787">
    <property type="entry name" value="Nucleotide_cyclase"/>
</dbReference>
<evidence type="ECO:0000313" key="3">
    <source>
        <dbReference type="EMBL" id="GAA4384727.1"/>
    </source>
</evidence>
<keyword evidence="1" id="KW-1133">Transmembrane helix</keyword>
<evidence type="ECO:0000313" key="4">
    <source>
        <dbReference type="Proteomes" id="UP001500635"/>
    </source>
</evidence>
<dbReference type="Pfam" id="PF00990">
    <property type="entry name" value="GGDEF"/>
    <property type="match status" value="1"/>
</dbReference>
<feature type="transmembrane region" description="Helical" evidence="1">
    <location>
        <begin position="139"/>
        <end position="159"/>
    </location>
</feature>
<dbReference type="Gene3D" id="3.30.70.270">
    <property type="match status" value="1"/>
</dbReference>
<dbReference type="Proteomes" id="UP001500635">
    <property type="component" value="Unassembled WGS sequence"/>
</dbReference>
<sequence length="384" mass="40268">MGMRIDQRTGALLASTVGAIPLLVFGIVSPASVQPGGLYWLGGIWAYTVLSATIAVVRRPIGDRPFALLSVGGMIGIGISACLMTAPGTGHAILSLIAAIPAMAAMASRMLEVAGFVFAAVLIAVVCSIVMAANAGDALIGTGATVMAVVVPTSIVVGLRRSLERAVAEKARVSETDPLTGTLNRRGLNAHVESLIARAAAGEVGIGFLTADVDHFKRVNDQFGHSRGDEILVETASAIRRACREGTLLARFGGEEFVAMFPAGDPDEVTVVSNRVRLAVERETDVTISVGAVYCPIAVIEAPAVDGAWNATGLTDRLIREADRYLYQAKEGGRNRVRNGASEELRFVVLRARSIPRYRKGGSHSRASLDDVGAVSHLADEQTG</sequence>
<dbReference type="InterPro" id="IPR050469">
    <property type="entry name" value="Diguanylate_Cyclase"/>
</dbReference>
<name>A0ABP8J4F2_9ACTN</name>
<feature type="transmembrane region" description="Helical" evidence="1">
    <location>
        <begin position="37"/>
        <end position="57"/>
    </location>
</feature>
<dbReference type="PANTHER" id="PTHR45138:SF9">
    <property type="entry name" value="DIGUANYLATE CYCLASE DGCM-RELATED"/>
    <property type="match status" value="1"/>
</dbReference>
<dbReference type="CDD" id="cd01949">
    <property type="entry name" value="GGDEF"/>
    <property type="match status" value="1"/>
</dbReference>
<feature type="transmembrane region" description="Helical" evidence="1">
    <location>
        <begin position="92"/>
        <end position="108"/>
    </location>
</feature>
<feature type="transmembrane region" description="Helical" evidence="1">
    <location>
        <begin position="115"/>
        <end position="133"/>
    </location>
</feature>
<keyword evidence="1" id="KW-0472">Membrane</keyword>
<accession>A0ABP8J4F2</accession>
<dbReference type="NCBIfam" id="TIGR00254">
    <property type="entry name" value="GGDEF"/>
    <property type="match status" value="1"/>
</dbReference>
<feature type="transmembrane region" description="Helical" evidence="1">
    <location>
        <begin position="66"/>
        <end position="86"/>
    </location>
</feature>
<comment type="caution">
    <text evidence="3">The sequence shown here is derived from an EMBL/GenBank/DDBJ whole genome shotgun (WGS) entry which is preliminary data.</text>
</comment>
<keyword evidence="1" id="KW-0812">Transmembrane</keyword>
<dbReference type="PROSITE" id="PS50887">
    <property type="entry name" value="GGDEF"/>
    <property type="match status" value="1"/>
</dbReference>
<dbReference type="SMART" id="SM00267">
    <property type="entry name" value="GGDEF"/>
    <property type="match status" value="1"/>
</dbReference>
<gene>
    <name evidence="3" type="ORF">GCM10023147_05510</name>
</gene>
<feature type="domain" description="GGDEF" evidence="2">
    <location>
        <begin position="204"/>
        <end position="342"/>
    </location>
</feature>
<evidence type="ECO:0000259" key="2">
    <source>
        <dbReference type="PROSITE" id="PS50887"/>
    </source>
</evidence>